<keyword evidence="1" id="KW-0732">Signal</keyword>
<reference evidence="3" key="2">
    <citation type="submission" date="2019-10" db="EMBL/GenBank/DDBJ databases">
        <authorList>
            <consortium name="NCBI Genome Project"/>
        </authorList>
    </citation>
    <scope>NUCLEOTIDE SEQUENCE</scope>
    <source>
        <strain evidence="3">NI907</strain>
    </source>
</reference>
<dbReference type="KEGG" id="pgri:PgNI_00169"/>
<reference evidence="3" key="1">
    <citation type="journal article" date="2019" name="Mol. Biol. Evol.">
        <title>Blast fungal genomes show frequent chromosomal changes, gene gains and losses, and effector gene turnover.</title>
        <authorList>
            <person name="Gomez Luciano L.B."/>
            <person name="Jason Tsai I."/>
            <person name="Chuma I."/>
            <person name="Tosa Y."/>
            <person name="Chen Y.H."/>
            <person name="Li J.Y."/>
            <person name="Li M.Y."/>
            <person name="Jade Lu M.Y."/>
            <person name="Nakayashiki H."/>
            <person name="Li W.H."/>
        </authorList>
    </citation>
    <scope>NUCLEOTIDE SEQUENCE</scope>
    <source>
        <strain evidence="3">NI907</strain>
    </source>
</reference>
<gene>
    <name evidence="3" type="ORF">PgNI_00169</name>
</gene>
<dbReference type="Proteomes" id="UP000515153">
    <property type="component" value="Unplaced"/>
</dbReference>
<dbReference type="RefSeq" id="XP_030987196.1">
    <property type="nucleotide sequence ID" value="XM_031120252.1"/>
</dbReference>
<evidence type="ECO:0000313" key="2">
    <source>
        <dbReference type="Proteomes" id="UP000515153"/>
    </source>
</evidence>
<accession>A0A6P8BJC6</accession>
<dbReference type="GeneID" id="41955166"/>
<proteinExistence type="predicted"/>
<protein>
    <submittedName>
        <fullName evidence="3">Uncharacterized protein</fullName>
    </submittedName>
</protein>
<keyword evidence="2" id="KW-1185">Reference proteome</keyword>
<evidence type="ECO:0000313" key="3">
    <source>
        <dbReference type="RefSeq" id="XP_030987196.1"/>
    </source>
</evidence>
<name>A0A6P8BJC6_PYRGI</name>
<reference evidence="3" key="3">
    <citation type="submission" date="2025-08" db="UniProtKB">
        <authorList>
            <consortium name="RefSeq"/>
        </authorList>
    </citation>
    <scope>IDENTIFICATION</scope>
    <source>
        <strain evidence="3">NI907</strain>
    </source>
</reference>
<feature type="chain" id="PRO_5027789016" evidence="1">
    <location>
        <begin position="19"/>
        <end position="126"/>
    </location>
</feature>
<dbReference type="OrthoDB" id="5190343at2759"/>
<sequence length="126" mass="13791">MVSFTYVFALAAVSLASANPISPESQLLERRAQDWTCPSFTTVNAEYNPLACCVYGSATVECCNIPGKLYNGKPYDSKSLSCDSEWFSSLDKWNVLWDCTQGYTTGAACDGVPKMPKVVFSFPTNN</sequence>
<feature type="signal peptide" evidence="1">
    <location>
        <begin position="1"/>
        <end position="18"/>
    </location>
</feature>
<dbReference type="AlphaFoldDB" id="A0A6P8BJC6"/>
<organism evidence="2 3">
    <name type="scientific">Pyricularia grisea</name>
    <name type="common">Crabgrass-specific blast fungus</name>
    <name type="synonym">Magnaporthe grisea</name>
    <dbReference type="NCBI Taxonomy" id="148305"/>
    <lineage>
        <taxon>Eukaryota</taxon>
        <taxon>Fungi</taxon>
        <taxon>Dikarya</taxon>
        <taxon>Ascomycota</taxon>
        <taxon>Pezizomycotina</taxon>
        <taxon>Sordariomycetes</taxon>
        <taxon>Sordariomycetidae</taxon>
        <taxon>Magnaporthales</taxon>
        <taxon>Pyriculariaceae</taxon>
        <taxon>Pyricularia</taxon>
    </lineage>
</organism>
<evidence type="ECO:0000256" key="1">
    <source>
        <dbReference type="SAM" id="SignalP"/>
    </source>
</evidence>